<dbReference type="EMBL" id="PDSG01000004">
    <property type="protein sequence ID" value="PIE20763.1"/>
    <property type="molecule type" value="Genomic_DNA"/>
</dbReference>
<dbReference type="InterPro" id="IPR012336">
    <property type="entry name" value="Thioredoxin-like_fold"/>
</dbReference>
<evidence type="ECO:0000313" key="11">
    <source>
        <dbReference type="Proteomes" id="UP000242733"/>
    </source>
</evidence>
<keyword evidence="6 7" id="KW-0676">Redox-active center</keyword>
<dbReference type="InterPro" id="IPR036249">
    <property type="entry name" value="Thioredoxin-like_sf"/>
</dbReference>
<comment type="subcellular location">
    <subcellularLocation>
        <location evidence="1 7">Periplasm</location>
    </subcellularLocation>
</comment>
<keyword evidence="3 7" id="KW-0732">Signal</keyword>
<evidence type="ECO:0000256" key="4">
    <source>
        <dbReference type="ARBA" id="ARBA00022764"/>
    </source>
</evidence>
<dbReference type="InterPro" id="IPR009094">
    <property type="entry name" value="DiS-bond_isomerase_DsbC/G_N_sf"/>
</dbReference>
<keyword evidence="4 7" id="KW-0574">Periplasm</keyword>
<dbReference type="Gene3D" id="3.10.450.70">
    <property type="entry name" value="Disulphide bond isomerase, DsbC/G, N-terminal"/>
    <property type="match status" value="1"/>
</dbReference>
<dbReference type="GO" id="GO:0042597">
    <property type="term" value="C:periplasmic space"/>
    <property type="evidence" value="ECO:0007669"/>
    <property type="project" value="UniProtKB-SubCell"/>
</dbReference>
<accession>A0A2G6JBI3</accession>
<evidence type="ECO:0000259" key="9">
    <source>
        <dbReference type="Pfam" id="PF13098"/>
    </source>
</evidence>
<dbReference type="InterPro" id="IPR018950">
    <property type="entry name" value="DiS-bond_isomerase_DsbC/G_N"/>
</dbReference>
<dbReference type="InterPro" id="IPR051470">
    <property type="entry name" value="Thiol:disulfide_interchange"/>
</dbReference>
<dbReference type="SUPFAM" id="SSF54423">
    <property type="entry name" value="DsbC/DsbG N-terminal domain-like"/>
    <property type="match status" value="1"/>
</dbReference>
<dbReference type="SUPFAM" id="SSF52833">
    <property type="entry name" value="Thioredoxin-like"/>
    <property type="match status" value="1"/>
</dbReference>
<evidence type="ECO:0000256" key="5">
    <source>
        <dbReference type="ARBA" id="ARBA00023157"/>
    </source>
</evidence>
<sequence>MKKVLSAVLLLATSFAPAAYAGDETKAYVGQLLQQIAPRLTVESIDRSSIPGISEVVLSNGDILYVDPKAQAFMLGQMLTFSAESGLENVTEVKKREISDARGAERKTIIDGIAATDKITFSPTGEVKSRIHVFTDISCPYCVKLHREIPELNKLGIEVSYLAYPRAGQGSQAHRQMNAIWCAGDDEARRKAMTQAKIEQNLKGRDCKTPVMEQMKLGQAMGVTGTPALVLDDGKLVPGYVPAKKLAAMLGVN</sequence>
<dbReference type="Proteomes" id="UP000242733">
    <property type="component" value="Unassembled WGS sequence"/>
</dbReference>
<feature type="signal peptide" evidence="7">
    <location>
        <begin position="1"/>
        <end position="21"/>
    </location>
</feature>
<evidence type="ECO:0000256" key="1">
    <source>
        <dbReference type="ARBA" id="ARBA00004418"/>
    </source>
</evidence>
<name>A0A2G6JBI3_NEPCE</name>
<protein>
    <recommendedName>
        <fullName evidence="7">Thiol:disulfide interchange protein</fullName>
    </recommendedName>
</protein>
<gene>
    <name evidence="10" type="ORF">CSA61_00980</name>
</gene>
<keyword evidence="10" id="KW-0413">Isomerase</keyword>
<comment type="similarity">
    <text evidence="2 7">Belongs to the thioredoxin family. DsbC subfamily.</text>
</comment>
<evidence type="ECO:0000256" key="2">
    <source>
        <dbReference type="ARBA" id="ARBA00009813"/>
    </source>
</evidence>
<dbReference type="GO" id="GO:0016853">
    <property type="term" value="F:isomerase activity"/>
    <property type="evidence" value="ECO:0007669"/>
    <property type="project" value="UniProtKB-KW"/>
</dbReference>
<dbReference type="Pfam" id="PF10411">
    <property type="entry name" value="DsbC_N"/>
    <property type="match status" value="1"/>
</dbReference>
<keyword evidence="5" id="KW-1015">Disulfide bond</keyword>
<comment type="caution">
    <text evidence="10">The sequence shown here is derived from an EMBL/GenBank/DDBJ whole genome shotgun (WGS) entry which is preliminary data.</text>
</comment>
<evidence type="ECO:0000259" key="8">
    <source>
        <dbReference type="Pfam" id="PF10411"/>
    </source>
</evidence>
<dbReference type="CDD" id="cd03020">
    <property type="entry name" value="DsbA_DsbC_DsbG"/>
    <property type="match status" value="1"/>
</dbReference>
<comment type="function">
    <text evidence="7">Required for disulfide bond formation in some periplasmic proteins. Acts by transferring its disulfide bond to other proteins and is reduced in the process.</text>
</comment>
<feature type="domain" description="Disulphide bond isomerase DsbC/G N-terminal" evidence="8">
    <location>
        <begin position="25"/>
        <end position="92"/>
    </location>
</feature>
<dbReference type="Pfam" id="PF13098">
    <property type="entry name" value="Thioredoxin_2"/>
    <property type="match status" value="1"/>
</dbReference>
<evidence type="ECO:0000256" key="3">
    <source>
        <dbReference type="ARBA" id="ARBA00022729"/>
    </source>
</evidence>
<organism evidence="10 11">
    <name type="scientific">Neptuniibacter caesariensis</name>
    <dbReference type="NCBI Taxonomy" id="207954"/>
    <lineage>
        <taxon>Bacteria</taxon>
        <taxon>Pseudomonadati</taxon>
        <taxon>Pseudomonadota</taxon>
        <taxon>Gammaproteobacteria</taxon>
        <taxon>Oceanospirillales</taxon>
        <taxon>Oceanospirillaceae</taxon>
        <taxon>Neptuniibacter</taxon>
    </lineage>
</organism>
<feature type="chain" id="PRO_5013431278" description="Thiol:disulfide interchange protein" evidence="7">
    <location>
        <begin position="22"/>
        <end position="253"/>
    </location>
</feature>
<proteinExistence type="inferred from homology"/>
<dbReference type="PANTHER" id="PTHR35272:SF3">
    <property type="entry name" value="THIOL:DISULFIDE INTERCHANGE PROTEIN DSBC"/>
    <property type="match status" value="1"/>
</dbReference>
<feature type="domain" description="Thioredoxin-like fold" evidence="9">
    <location>
        <begin position="126"/>
        <end position="250"/>
    </location>
</feature>
<dbReference type="AlphaFoldDB" id="A0A2G6JBI3"/>
<dbReference type="Gene3D" id="3.40.30.10">
    <property type="entry name" value="Glutaredoxin"/>
    <property type="match status" value="1"/>
</dbReference>
<evidence type="ECO:0000313" key="10">
    <source>
        <dbReference type="EMBL" id="PIE20763.1"/>
    </source>
</evidence>
<evidence type="ECO:0000256" key="6">
    <source>
        <dbReference type="ARBA" id="ARBA00023284"/>
    </source>
</evidence>
<reference evidence="10 11" key="1">
    <citation type="submission" date="2017-10" db="EMBL/GenBank/DDBJ databases">
        <title>Novel microbial diversity and functional potential in the marine mammal oral microbiome.</title>
        <authorList>
            <person name="Dudek N.K."/>
            <person name="Sun C.L."/>
            <person name="Burstein D."/>
            <person name="Kantor R.S."/>
            <person name="Aliaga Goltsman D.S."/>
            <person name="Bik E.M."/>
            <person name="Thomas B.C."/>
            <person name="Banfield J.F."/>
            <person name="Relman D.A."/>
        </authorList>
    </citation>
    <scope>NUCLEOTIDE SEQUENCE [LARGE SCALE GENOMIC DNA]</scope>
    <source>
        <strain evidence="10">DOLJORAL78_49_30</strain>
    </source>
</reference>
<dbReference type="PANTHER" id="PTHR35272">
    <property type="entry name" value="THIOL:DISULFIDE INTERCHANGE PROTEIN DSBC-RELATED"/>
    <property type="match status" value="1"/>
</dbReference>
<dbReference type="InterPro" id="IPR033954">
    <property type="entry name" value="DiS-bond_Isoase_DsbC/G"/>
</dbReference>
<evidence type="ECO:0000256" key="7">
    <source>
        <dbReference type="RuleBase" id="RU364038"/>
    </source>
</evidence>